<sequence length="296" mass="33160">MSPGSSTESYPAFARIGLRENPGKNLNQVTCPDRDSNPGHLVSQPDALTVTPQNNTEFTESQNVWEQHHLSFKVLSYNILMMLLVKMKGNNNNNIVIRTGILEGADVGILGLRVYLVAGHAAAPEEAPAAQVEGLAPRQHARDAEAAVEFGAVVPTCLGDHCEHIHFEEDCPIPVRQLVSDPLRFLESMDDWQLLFSRGAMHVLHNSCLEKLLASSSCEFHVSARKPIKKITFTEPFHTTKRARRPTRRWLDDVRSDLYTFQVRLWKSGKGKHRIGGSGLIKAVEQKKKKKKKKKE</sequence>
<protein>
    <submittedName>
        <fullName evidence="2">Uncharacterized protein</fullName>
    </submittedName>
</protein>
<feature type="region of interest" description="Disordered" evidence="1">
    <location>
        <begin position="270"/>
        <end position="296"/>
    </location>
</feature>
<keyword evidence="3" id="KW-1185">Reference proteome</keyword>
<feature type="compositionally biased region" description="Basic residues" evidence="1">
    <location>
        <begin position="287"/>
        <end position="296"/>
    </location>
</feature>
<dbReference type="EMBL" id="JAJSOF020000017">
    <property type="protein sequence ID" value="KAJ4439821.1"/>
    <property type="molecule type" value="Genomic_DNA"/>
</dbReference>
<organism evidence="2 3">
    <name type="scientific">Periplaneta americana</name>
    <name type="common">American cockroach</name>
    <name type="synonym">Blatta americana</name>
    <dbReference type="NCBI Taxonomy" id="6978"/>
    <lineage>
        <taxon>Eukaryota</taxon>
        <taxon>Metazoa</taxon>
        <taxon>Ecdysozoa</taxon>
        <taxon>Arthropoda</taxon>
        <taxon>Hexapoda</taxon>
        <taxon>Insecta</taxon>
        <taxon>Pterygota</taxon>
        <taxon>Neoptera</taxon>
        <taxon>Polyneoptera</taxon>
        <taxon>Dictyoptera</taxon>
        <taxon>Blattodea</taxon>
        <taxon>Blattoidea</taxon>
        <taxon>Blattidae</taxon>
        <taxon>Blattinae</taxon>
        <taxon>Periplaneta</taxon>
    </lineage>
</organism>
<evidence type="ECO:0000313" key="2">
    <source>
        <dbReference type="EMBL" id="KAJ4439821.1"/>
    </source>
</evidence>
<proteinExistence type="predicted"/>
<name>A0ABQ8T1A9_PERAM</name>
<dbReference type="Proteomes" id="UP001148838">
    <property type="component" value="Unassembled WGS sequence"/>
</dbReference>
<gene>
    <name evidence="2" type="ORF">ANN_07949</name>
</gene>
<reference evidence="2 3" key="1">
    <citation type="journal article" date="2022" name="Allergy">
        <title>Genome assembly and annotation of Periplaneta americana reveal a comprehensive cockroach allergen profile.</title>
        <authorList>
            <person name="Wang L."/>
            <person name="Xiong Q."/>
            <person name="Saelim N."/>
            <person name="Wang L."/>
            <person name="Nong W."/>
            <person name="Wan A.T."/>
            <person name="Shi M."/>
            <person name="Liu X."/>
            <person name="Cao Q."/>
            <person name="Hui J.H.L."/>
            <person name="Sookrung N."/>
            <person name="Leung T.F."/>
            <person name="Tungtrongchitr A."/>
            <person name="Tsui S.K.W."/>
        </authorList>
    </citation>
    <scope>NUCLEOTIDE SEQUENCE [LARGE SCALE GENOMIC DNA]</scope>
    <source>
        <strain evidence="2">PWHHKU_190912</strain>
    </source>
</reference>
<comment type="caution">
    <text evidence="2">The sequence shown here is derived from an EMBL/GenBank/DDBJ whole genome shotgun (WGS) entry which is preliminary data.</text>
</comment>
<evidence type="ECO:0000313" key="3">
    <source>
        <dbReference type="Proteomes" id="UP001148838"/>
    </source>
</evidence>
<accession>A0ABQ8T1A9</accession>
<evidence type="ECO:0000256" key="1">
    <source>
        <dbReference type="SAM" id="MobiDB-lite"/>
    </source>
</evidence>